<feature type="domain" description="ATPase AAA-type core" evidence="1">
    <location>
        <begin position="29"/>
        <end position="132"/>
    </location>
</feature>
<dbReference type="InterPro" id="IPR003959">
    <property type="entry name" value="ATPase_AAA_core"/>
</dbReference>
<dbReference type="GO" id="GO:0005524">
    <property type="term" value="F:ATP binding"/>
    <property type="evidence" value="ECO:0007669"/>
    <property type="project" value="InterPro"/>
</dbReference>
<evidence type="ECO:0000259" key="1">
    <source>
        <dbReference type="Pfam" id="PF00004"/>
    </source>
</evidence>
<dbReference type="HOGENOM" id="CLU_832615_0_0_1"/>
<dbReference type="AlphaFoldDB" id="D8S1I5"/>
<accession>D8S1I5</accession>
<name>D8S1I5_SELML</name>
<organism evidence="3">
    <name type="scientific">Selaginella moellendorffii</name>
    <name type="common">Spikemoss</name>
    <dbReference type="NCBI Taxonomy" id="88036"/>
    <lineage>
        <taxon>Eukaryota</taxon>
        <taxon>Viridiplantae</taxon>
        <taxon>Streptophyta</taxon>
        <taxon>Embryophyta</taxon>
        <taxon>Tracheophyta</taxon>
        <taxon>Lycopodiopsida</taxon>
        <taxon>Selaginellales</taxon>
        <taxon>Selaginellaceae</taxon>
        <taxon>Selaginella</taxon>
    </lineage>
</organism>
<dbReference type="InterPro" id="IPR027417">
    <property type="entry name" value="P-loop_NTPase"/>
</dbReference>
<protein>
    <recommendedName>
        <fullName evidence="1">ATPase AAA-type core domain-containing protein</fullName>
    </recommendedName>
</protein>
<dbReference type="Gramene" id="EFJ21861">
    <property type="protein sequence ID" value="EFJ21861"/>
    <property type="gene ID" value="SELMODRAFT_417146"/>
</dbReference>
<dbReference type="PANTHER" id="PTHR37096:SF1">
    <property type="entry name" value="AAA+ ATPASE DOMAIN-CONTAINING PROTEIN"/>
    <property type="match status" value="1"/>
</dbReference>
<dbReference type="CDD" id="cd00009">
    <property type="entry name" value="AAA"/>
    <property type="match status" value="1"/>
</dbReference>
<dbReference type="SUPFAM" id="SSF52540">
    <property type="entry name" value="P-loop containing nucleoside triphosphate hydrolases"/>
    <property type="match status" value="1"/>
</dbReference>
<keyword evidence="3" id="KW-1185">Reference proteome</keyword>
<evidence type="ECO:0000313" key="3">
    <source>
        <dbReference type="Proteomes" id="UP000001514"/>
    </source>
</evidence>
<dbReference type="InterPro" id="IPR051667">
    <property type="entry name" value="Archaeal_ATPase_domain"/>
</dbReference>
<dbReference type="InParanoid" id="D8S1I5"/>
<reference evidence="2 3" key="1">
    <citation type="journal article" date="2011" name="Science">
        <title>The Selaginella genome identifies genetic changes associated with the evolution of vascular plants.</title>
        <authorList>
            <person name="Banks J.A."/>
            <person name="Nishiyama T."/>
            <person name="Hasebe M."/>
            <person name="Bowman J.L."/>
            <person name="Gribskov M."/>
            <person name="dePamphilis C."/>
            <person name="Albert V.A."/>
            <person name="Aono N."/>
            <person name="Aoyama T."/>
            <person name="Ambrose B.A."/>
            <person name="Ashton N.W."/>
            <person name="Axtell M.J."/>
            <person name="Barker E."/>
            <person name="Barker M.S."/>
            <person name="Bennetzen J.L."/>
            <person name="Bonawitz N.D."/>
            <person name="Chapple C."/>
            <person name="Cheng C."/>
            <person name="Correa L.G."/>
            <person name="Dacre M."/>
            <person name="DeBarry J."/>
            <person name="Dreyer I."/>
            <person name="Elias M."/>
            <person name="Engstrom E.M."/>
            <person name="Estelle M."/>
            <person name="Feng L."/>
            <person name="Finet C."/>
            <person name="Floyd S.K."/>
            <person name="Frommer W.B."/>
            <person name="Fujita T."/>
            <person name="Gramzow L."/>
            <person name="Gutensohn M."/>
            <person name="Harholt J."/>
            <person name="Hattori M."/>
            <person name="Heyl A."/>
            <person name="Hirai T."/>
            <person name="Hiwatashi Y."/>
            <person name="Ishikawa M."/>
            <person name="Iwata M."/>
            <person name="Karol K.G."/>
            <person name="Koehler B."/>
            <person name="Kolukisaoglu U."/>
            <person name="Kubo M."/>
            <person name="Kurata T."/>
            <person name="Lalonde S."/>
            <person name="Li K."/>
            <person name="Li Y."/>
            <person name="Litt A."/>
            <person name="Lyons E."/>
            <person name="Manning G."/>
            <person name="Maruyama T."/>
            <person name="Michael T.P."/>
            <person name="Mikami K."/>
            <person name="Miyazaki S."/>
            <person name="Morinaga S."/>
            <person name="Murata T."/>
            <person name="Mueller-Roeber B."/>
            <person name="Nelson D.R."/>
            <person name="Obara M."/>
            <person name="Oguri Y."/>
            <person name="Olmstead R.G."/>
            <person name="Onodera N."/>
            <person name="Petersen B.L."/>
            <person name="Pils B."/>
            <person name="Prigge M."/>
            <person name="Rensing S.A."/>
            <person name="Riano-Pachon D.M."/>
            <person name="Roberts A.W."/>
            <person name="Sato Y."/>
            <person name="Scheller H.V."/>
            <person name="Schulz B."/>
            <person name="Schulz C."/>
            <person name="Shakirov E.V."/>
            <person name="Shibagaki N."/>
            <person name="Shinohara N."/>
            <person name="Shippen D.E."/>
            <person name="Soerensen I."/>
            <person name="Sotooka R."/>
            <person name="Sugimoto N."/>
            <person name="Sugita M."/>
            <person name="Sumikawa N."/>
            <person name="Tanurdzic M."/>
            <person name="Theissen G."/>
            <person name="Ulvskov P."/>
            <person name="Wakazuki S."/>
            <person name="Weng J.K."/>
            <person name="Willats W.W."/>
            <person name="Wipf D."/>
            <person name="Wolf P.G."/>
            <person name="Yang L."/>
            <person name="Zimmer A.D."/>
            <person name="Zhu Q."/>
            <person name="Mitros T."/>
            <person name="Hellsten U."/>
            <person name="Loque D."/>
            <person name="Otillar R."/>
            <person name="Salamov A."/>
            <person name="Schmutz J."/>
            <person name="Shapiro H."/>
            <person name="Lindquist E."/>
            <person name="Lucas S."/>
            <person name="Rokhsar D."/>
            <person name="Grigoriev I.V."/>
        </authorList>
    </citation>
    <scope>NUCLEOTIDE SEQUENCE [LARGE SCALE GENOMIC DNA]</scope>
</reference>
<evidence type="ECO:0000313" key="2">
    <source>
        <dbReference type="EMBL" id="EFJ21861.1"/>
    </source>
</evidence>
<dbReference type="Pfam" id="PF00004">
    <property type="entry name" value="AAA"/>
    <property type="match status" value="1"/>
</dbReference>
<proteinExistence type="predicted"/>
<dbReference type="PANTHER" id="PTHR37096">
    <property type="entry name" value="YALI0E33429P"/>
    <property type="match status" value="1"/>
</dbReference>
<dbReference type="Proteomes" id="UP000001514">
    <property type="component" value="Unassembled WGS sequence"/>
</dbReference>
<dbReference type="GO" id="GO:0016887">
    <property type="term" value="F:ATP hydrolysis activity"/>
    <property type="evidence" value="ECO:0007669"/>
    <property type="project" value="InterPro"/>
</dbReference>
<sequence length="339" mass="37040">MAAHSLKVAREGELDRLVDFAVAGVDRIVMVLGPQNSGKTTLLKRFQSVWEADKHVKAPLYFFEMFSRILGNTLSDVEAVIQRQADDDVPPVLILDDAHKLTGDPHADAEPVVECLKTMARQRKATVIMATSVDSFREDWIGDEVEVVYVGHLDKERAKEFFFKCLADRGSGYVSEQDWKKIYGICGGCPLLLLDAAKSAVKDPKLLEEELGGMVDSTRVCILGGVTAPEWSAAKFNEVMELMISSDDGVVEWAAACDKVFGGDQSVLKAMQTRGVIHDVHVAEEPGPFVLFEATLGDACVGGSARVTGEFDVLGMKFMSMTKKTPGLSSKMGLEFTLK</sequence>
<dbReference type="KEGG" id="smo:SELMODRAFT_417146"/>
<dbReference type="Gene3D" id="3.40.50.300">
    <property type="entry name" value="P-loop containing nucleotide triphosphate hydrolases"/>
    <property type="match status" value="1"/>
</dbReference>
<gene>
    <name evidence="2" type="ORF">SELMODRAFT_417146</name>
</gene>
<dbReference type="EMBL" id="GL377598">
    <property type="protein sequence ID" value="EFJ21861.1"/>
    <property type="molecule type" value="Genomic_DNA"/>
</dbReference>